<dbReference type="EMBL" id="LSUQ01000002">
    <property type="protein sequence ID" value="OAG95292.1"/>
    <property type="molecule type" value="Genomic_DNA"/>
</dbReference>
<dbReference type="RefSeq" id="WP_067560635.1">
    <property type="nucleotide sequence ID" value="NZ_LSUQ01000002.1"/>
</dbReference>
<dbReference type="SUPFAM" id="SSF110296">
    <property type="entry name" value="Oligoxyloglucan reducing end-specific cellobiohydrolase"/>
    <property type="match status" value="1"/>
</dbReference>
<accession>A0A162U0U5</accession>
<dbReference type="OrthoDB" id="9757947at2"/>
<evidence type="ECO:0000313" key="3">
    <source>
        <dbReference type="Proteomes" id="UP000077421"/>
    </source>
</evidence>
<dbReference type="AlphaFoldDB" id="A0A162U0U5"/>
<reference evidence="2 4" key="2">
    <citation type="submission" date="2017-02" db="EMBL/GenBank/DDBJ databases">
        <title>Draft genome of Acidibacillus ferrooxidans Huett2.</title>
        <authorList>
            <person name="Schopf S."/>
        </authorList>
    </citation>
    <scope>NUCLEOTIDE SEQUENCE [LARGE SCALE GENOMIC DNA]</scope>
    <source>
        <strain evidence="2 4">Huett2</strain>
    </source>
</reference>
<protein>
    <recommendedName>
        <fullName evidence="5">Glycosyl hydrolase</fullName>
    </recommendedName>
</protein>
<dbReference type="Proteomes" id="UP000077421">
    <property type="component" value="Unassembled WGS sequence"/>
</dbReference>
<proteinExistence type="predicted"/>
<organism evidence="1 3">
    <name type="scientific">Ferroacidibacillus organovorans</name>
    <dbReference type="NCBI Taxonomy" id="1765683"/>
    <lineage>
        <taxon>Bacteria</taxon>
        <taxon>Bacillati</taxon>
        <taxon>Bacillota</taxon>
        <taxon>Bacilli</taxon>
        <taxon>Bacillales</taxon>
        <taxon>Alicyclobacillaceae</taxon>
        <taxon>Ferroacidibacillus</taxon>
    </lineage>
</organism>
<keyword evidence="4" id="KW-1185">Reference proteome</keyword>
<evidence type="ECO:0008006" key="5">
    <source>
        <dbReference type="Google" id="ProtNLM"/>
    </source>
</evidence>
<dbReference type="EMBL" id="MWPS01000005">
    <property type="protein sequence ID" value="OPG17164.1"/>
    <property type="molecule type" value="Genomic_DNA"/>
</dbReference>
<reference evidence="1 3" key="1">
    <citation type="submission" date="2016-02" db="EMBL/GenBank/DDBJ databases">
        <title>Draft genome sequence of Acidibacillus ferrooxidans SLC66.</title>
        <authorList>
            <person name="Oliveira G."/>
            <person name="Nancucheo I."/>
            <person name="Dall'Agnol H."/>
            <person name="Johnson B."/>
            <person name="Oliveira R."/>
            <person name="Nunes G.L."/>
            <person name="Tzotzos G."/>
            <person name="Orellana S.C."/>
            <person name="Salim A.C."/>
            <person name="Araujo F.M."/>
        </authorList>
    </citation>
    <scope>NUCLEOTIDE SEQUENCE [LARGE SCALE GENOMIC DNA]</scope>
    <source>
        <strain evidence="1 3">SLC66</strain>
    </source>
</reference>
<evidence type="ECO:0000313" key="4">
    <source>
        <dbReference type="Proteomes" id="UP000190229"/>
    </source>
</evidence>
<dbReference type="GO" id="GO:0010411">
    <property type="term" value="P:xyloglucan metabolic process"/>
    <property type="evidence" value="ECO:0007669"/>
    <property type="project" value="TreeGrafter"/>
</dbReference>
<gene>
    <name evidence="1" type="ORF">AYW79_01080</name>
    <name evidence="2" type="ORF">B2M26_02170</name>
</gene>
<dbReference type="STRING" id="1765683.B2M26_02170"/>
<name>A0A162U0U5_9BACL</name>
<evidence type="ECO:0000313" key="1">
    <source>
        <dbReference type="EMBL" id="OAG95292.1"/>
    </source>
</evidence>
<dbReference type="Proteomes" id="UP000190229">
    <property type="component" value="Unassembled WGS sequence"/>
</dbReference>
<dbReference type="PANTHER" id="PTHR43739">
    <property type="entry name" value="XYLOGLUCANASE (EUROFUNG)"/>
    <property type="match status" value="1"/>
</dbReference>
<evidence type="ECO:0000313" key="2">
    <source>
        <dbReference type="EMBL" id="OPG17164.1"/>
    </source>
</evidence>
<comment type="caution">
    <text evidence="1">The sequence shown here is derived from an EMBL/GenBank/DDBJ whole genome shotgun (WGS) entry which is preliminary data.</text>
</comment>
<dbReference type="CDD" id="cd15482">
    <property type="entry name" value="Sialidase_non-viral"/>
    <property type="match status" value="1"/>
</dbReference>
<dbReference type="PANTHER" id="PTHR43739:SF5">
    <property type="entry name" value="EXO-ALPHA-SIALIDASE"/>
    <property type="match status" value="1"/>
</dbReference>
<dbReference type="InterPro" id="IPR052025">
    <property type="entry name" value="Xyloglucanase_GH74"/>
</dbReference>
<dbReference type="Gene3D" id="2.130.10.10">
    <property type="entry name" value="YVTN repeat-like/Quinoprotein amine dehydrogenase"/>
    <property type="match status" value="1"/>
</dbReference>
<sequence length="352" mass="39661">MYLLVGTAKGLFRFKTDHREEWRALEPVLLGDPVYTSAFDPKTGTIYAGVNSEFYGPSIRRSLDWGETWDTGGSGLQYDAEDPERVTRVWSIRWVGEKTLYAGVEASGLFRSTDGGDTWTEVRALRQHPTHETWGPGYGGKCLHTIAIDPFLPHRLYIACSSGGIYRSDDEGEHWQPINQGIQAEFMPEDQQFPESGQCVHKFWLSPTLEGRIWLQNHGGVYRSDDGGDHWVSVGAQLPSDFGFPIVGHPLDPERAYVLPLQRWPRWSPDHALAVYRTRDGGRQWESLQRGLPQAFTGILRDAFTGDGREPLGLYFGTTSGAVYGSMDEGENWRLLAEHLPRIYSVVAVEEE</sequence>
<dbReference type="InterPro" id="IPR015943">
    <property type="entry name" value="WD40/YVTN_repeat-like_dom_sf"/>
</dbReference>